<evidence type="ECO:0000313" key="3">
    <source>
        <dbReference type="Proteomes" id="UP000276133"/>
    </source>
</evidence>
<dbReference type="Proteomes" id="UP000276133">
    <property type="component" value="Unassembled WGS sequence"/>
</dbReference>
<keyword evidence="1" id="KW-1133">Transmembrane helix</keyword>
<organism evidence="2 3">
    <name type="scientific">Brachionus plicatilis</name>
    <name type="common">Marine rotifer</name>
    <name type="synonym">Brachionus muelleri</name>
    <dbReference type="NCBI Taxonomy" id="10195"/>
    <lineage>
        <taxon>Eukaryota</taxon>
        <taxon>Metazoa</taxon>
        <taxon>Spiralia</taxon>
        <taxon>Gnathifera</taxon>
        <taxon>Rotifera</taxon>
        <taxon>Eurotatoria</taxon>
        <taxon>Monogononta</taxon>
        <taxon>Pseudotrocha</taxon>
        <taxon>Ploima</taxon>
        <taxon>Brachionidae</taxon>
        <taxon>Brachionus</taxon>
    </lineage>
</organism>
<accession>A0A3M7S3S7</accession>
<dbReference type="AlphaFoldDB" id="A0A3M7S3S7"/>
<protein>
    <recommendedName>
        <fullName evidence="4">Transmembrane protein</fullName>
    </recommendedName>
</protein>
<proteinExistence type="predicted"/>
<reference evidence="2 3" key="1">
    <citation type="journal article" date="2018" name="Sci. Rep.">
        <title>Genomic signatures of local adaptation to the degree of environmental predictability in rotifers.</title>
        <authorList>
            <person name="Franch-Gras L."/>
            <person name="Hahn C."/>
            <person name="Garcia-Roger E.M."/>
            <person name="Carmona M.J."/>
            <person name="Serra M."/>
            <person name="Gomez A."/>
        </authorList>
    </citation>
    <scope>NUCLEOTIDE SEQUENCE [LARGE SCALE GENOMIC DNA]</scope>
    <source>
        <strain evidence="2">HYR1</strain>
    </source>
</reference>
<keyword evidence="3" id="KW-1185">Reference proteome</keyword>
<evidence type="ECO:0008006" key="4">
    <source>
        <dbReference type="Google" id="ProtNLM"/>
    </source>
</evidence>
<name>A0A3M7S3S7_BRAPC</name>
<keyword evidence="1" id="KW-0472">Membrane</keyword>
<feature type="transmembrane region" description="Helical" evidence="1">
    <location>
        <begin position="48"/>
        <end position="66"/>
    </location>
</feature>
<evidence type="ECO:0000256" key="1">
    <source>
        <dbReference type="SAM" id="Phobius"/>
    </source>
</evidence>
<dbReference type="EMBL" id="REGN01002106">
    <property type="protein sequence ID" value="RNA30267.1"/>
    <property type="molecule type" value="Genomic_DNA"/>
</dbReference>
<keyword evidence="1" id="KW-0812">Transmembrane</keyword>
<gene>
    <name evidence="2" type="ORF">BpHYR1_039443</name>
</gene>
<evidence type="ECO:0000313" key="2">
    <source>
        <dbReference type="EMBL" id="RNA30267.1"/>
    </source>
</evidence>
<sequence length="133" mass="15752">MINELIIKTIISNYTTTQNLKLVENINYHKLEFDPKYILLDPIIKWQLFYLIKINFLAAVFLLMLFKGVKSKNREYCIYKQMLHPTGDFFDSTLVELKYSSLSNILTLKDKNFALIDILSNQFSLESSYFYNI</sequence>
<comment type="caution">
    <text evidence="2">The sequence shown here is derived from an EMBL/GenBank/DDBJ whole genome shotgun (WGS) entry which is preliminary data.</text>
</comment>